<dbReference type="Proteomes" id="UP000002572">
    <property type="component" value="Chromosome"/>
</dbReference>
<sequence>MMKTTVNPEYIPRHLATKLQEALTDTPVVCLLGPRQCGKSTLVRHLEPDRTYINLDDRNYLEVARRDPEGFIDNLPERVAIDEIQRAPELTLAIKRSVDAKRHPGRFLLTGSANLLQLPRLADSLAGRMECLYLHPLTEAEKQHSPGRFLDLWLEKKLDTSLPASGTSRASELPGRLVAGGYPEAFFRQPVRARSWQQQYLHSIIERDIHDIATIRGAIDVQRLLEYLSHQTASLMNIAAIANALGYARPTIERYLGVLEKLFLIRQLPAWHSNRGKRLVKTPKIHICDSGLAATLSNLRAEQWIPQRKRFGHLLESFVVQQIIAMGGWCEKDLRFHYYRDKDQVEVDLIIEADGTVWGIEVKAAATLEARDGRGLMRLADVAGTSFHGGLILYDGDAVLPIEPKRHIFAVPFGKLWEL</sequence>
<evidence type="ECO:0000313" key="3">
    <source>
        <dbReference type="EMBL" id="ADU67275.1"/>
    </source>
</evidence>
<dbReference type="PANTHER" id="PTHR43566:SF2">
    <property type="entry name" value="DUF4143 DOMAIN-CONTAINING PROTEIN"/>
    <property type="match status" value="1"/>
</dbReference>
<dbReference type="SUPFAM" id="SSF52540">
    <property type="entry name" value="P-loop containing nucleoside triphosphate hydrolases"/>
    <property type="match status" value="1"/>
</dbReference>
<dbReference type="STRING" id="653733.Selin_2563"/>
<organism evidence="3 4">
    <name type="scientific">Desulfurispirillum indicum (strain ATCC BAA-1389 / DSM 22839 / S5)</name>
    <dbReference type="NCBI Taxonomy" id="653733"/>
    <lineage>
        <taxon>Bacteria</taxon>
        <taxon>Pseudomonadati</taxon>
        <taxon>Chrysiogenota</taxon>
        <taxon>Chrysiogenia</taxon>
        <taxon>Chrysiogenales</taxon>
        <taxon>Chrysiogenaceae</taxon>
        <taxon>Desulfurispirillum</taxon>
    </lineage>
</organism>
<keyword evidence="4" id="KW-1185">Reference proteome</keyword>
<dbReference type="eggNOG" id="COG1373">
    <property type="taxonomic scope" value="Bacteria"/>
</dbReference>
<feature type="domain" description="AAA" evidence="1">
    <location>
        <begin position="26"/>
        <end position="141"/>
    </location>
</feature>
<protein>
    <submittedName>
        <fullName evidence="3">AAA family ATPase</fullName>
    </submittedName>
</protein>
<dbReference type="SUPFAM" id="SSF46785">
    <property type="entry name" value="Winged helix' DNA-binding domain"/>
    <property type="match status" value="1"/>
</dbReference>
<name>E6W6E0_DESIS</name>
<evidence type="ECO:0000313" key="4">
    <source>
        <dbReference type="Proteomes" id="UP000002572"/>
    </source>
</evidence>
<accession>E6W6E0</accession>
<dbReference type="AlphaFoldDB" id="E6W6E0"/>
<proteinExistence type="predicted"/>
<dbReference type="OrthoDB" id="9771844at2"/>
<dbReference type="InterPro" id="IPR041682">
    <property type="entry name" value="AAA_14"/>
</dbReference>
<dbReference type="InParanoid" id="E6W6E0"/>
<dbReference type="Pfam" id="PF13635">
    <property type="entry name" value="DUF4143"/>
    <property type="match status" value="1"/>
</dbReference>
<dbReference type="InterPro" id="IPR027417">
    <property type="entry name" value="P-loop_NTPase"/>
</dbReference>
<dbReference type="Pfam" id="PF13173">
    <property type="entry name" value="AAA_14"/>
    <property type="match status" value="1"/>
</dbReference>
<dbReference type="InterPro" id="IPR036390">
    <property type="entry name" value="WH_DNA-bd_sf"/>
</dbReference>
<dbReference type="InterPro" id="IPR025420">
    <property type="entry name" value="DUF4143"/>
</dbReference>
<dbReference type="PANTHER" id="PTHR43566">
    <property type="entry name" value="CONSERVED PROTEIN"/>
    <property type="match status" value="1"/>
</dbReference>
<dbReference type="GO" id="GO:0006355">
    <property type="term" value="P:regulation of DNA-templated transcription"/>
    <property type="evidence" value="ECO:0007669"/>
    <property type="project" value="InterPro"/>
</dbReference>
<feature type="domain" description="DUF4143" evidence="2">
    <location>
        <begin position="206"/>
        <end position="364"/>
    </location>
</feature>
<evidence type="ECO:0000259" key="2">
    <source>
        <dbReference type="Pfam" id="PF13635"/>
    </source>
</evidence>
<dbReference type="EMBL" id="CP002432">
    <property type="protein sequence ID" value="ADU67275.1"/>
    <property type="molecule type" value="Genomic_DNA"/>
</dbReference>
<dbReference type="KEGG" id="din:Selin_2563"/>
<dbReference type="GO" id="GO:0003677">
    <property type="term" value="F:DNA binding"/>
    <property type="evidence" value="ECO:0007669"/>
    <property type="project" value="InterPro"/>
</dbReference>
<gene>
    <name evidence="3" type="ordered locus">Selin_2563</name>
</gene>
<evidence type="ECO:0000259" key="1">
    <source>
        <dbReference type="Pfam" id="PF13173"/>
    </source>
</evidence>
<dbReference type="HOGENOM" id="CLU_041527_3_0_0"/>
<reference evidence="3 4" key="1">
    <citation type="submission" date="2010-12" db="EMBL/GenBank/DDBJ databases">
        <title>Complete sequence of Desulfurispirillum indicum S5.</title>
        <authorList>
            <consortium name="US DOE Joint Genome Institute"/>
            <person name="Lucas S."/>
            <person name="Copeland A."/>
            <person name="Lapidus A."/>
            <person name="Cheng J.-F."/>
            <person name="Goodwin L."/>
            <person name="Pitluck S."/>
            <person name="Chertkov O."/>
            <person name="Held B."/>
            <person name="Detter J.C."/>
            <person name="Han C."/>
            <person name="Tapia R."/>
            <person name="Land M."/>
            <person name="Hauser L."/>
            <person name="Kyrpides N."/>
            <person name="Ivanova N."/>
            <person name="Mikhailova N."/>
            <person name="Haggblom M."/>
            <person name="Rauschenbach I."/>
            <person name="Bini E."/>
            <person name="Woyke T."/>
        </authorList>
    </citation>
    <scope>NUCLEOTIDE SEQUENCE [LARGE SCALE GENOMIC DNA]</scope>
    <source>
        <strain evidence="4">ATCC BAA-1389 / DSM 22839 / S5</strain>
    </source>
</reference>